<evidence type="ECO:0000313" key="1">
    <source>
        <dbReference type="EMBL" id="CAN76116.1"/>
    </source>
</evidence>
<dbReference type="AlphaFoldDB" id="A5AW31"/>
<sequence length="336" mass="38800">MAFGRQLLQACAKFAQHLQLVRSLCETRTTFAQPMRGFWMIKIKRNVKRGERRKLGIKRSSKSKERAWPAKFRNLKRTAVKMASRCEMVSQPPILLCENFRSCEEAPWHTSAILQPTLYTHFTAAKWLRNLYILKSFSAHTMNGNVAAIPPFWQLLDTFLSLPKVHFMHTICRFESWEVISLELETWFLLYDSNSMSLRRYHFLSIFSIAFVILRTMFSLVGGELRNQSNSEDFSSEDEWLGSSSLGVKKAGPTLGKASDLRPLRCTSLPLASLWEVRSMLKTKLNSHDLFDGVLSMKKTIYDNDITDRTSGVYNEIEKEFFIIDRIGCDLSRKAD</sequence>
<protein>
    <submittedName>
        <fullName evidence="1">Uncharacterized protein</fullName>
    </submittedName>
</protein>
<accession>A5AW31</accession>
<proteinExistence type="predicted"/>
<name>A5AW31_VITVI</name>
<reference evidence="1" key="1">
    <citation type="journal article" date="2007" name="PLoS ONE">
        <title>The first genome sequence of an elite grapevine cultivar (Pinot noir Vitis vinifera L.): coping with a highly heterozygous genome.</title>
        <authorList>
            <person name="Velasco R."/>
            <person name="Zharkikh A."/>
            <person name="Troggio M."/>
            <person name="Cartwright D.A."/>
            <person name="Cestaro A."/>
            <person name="Pruss D."/>
            <person name="Pindo M."/>
            <person name="FitzGerald L.M."/>
            <person name="Vezzulli S."/>
            <person name="Reid J."/>
            <person name="Malacarne G."/>
            <person name="Iliev D."/>
            <person name="Coppola G."/>
            <person name="Wardell B."/>
            <person name="Micheletti D."/>
            <person name="Macalma T."/>
            <person name="Facci M."/>
            <person name="Mitchell J.T."/>
            <person name="Perazzolli M."/>
            <person name="Eldredge G."/>
            <person name="Gatto P."/>
            <person name="Oyzerski R."/>
            <person name="Moretto M."/>
            <person name="Gutin N."/>
            <person name="Stefanini M."/>
            <person name="Chen Y."/>
            <person name="Segala C."/>
            <person name="Davenport C."/>
            <person name="Dematte L."/>
            <person name="Mraz A."/>
            <person name="Battilana J."/>
            <person name="Stormo K."/>
            <person name="Costa F."/>
            <person name="Tao Q."/>
            <person name="Si-Ammour A."/>
            <person name="Harkins T."/>
            <person name="Lackey A."/>
            <person name="Perbost C."/>
            <person name="Taillon B."/>
            <person name="Stella A."/>
            <person name="Solovyev V."/>
            <person name="Fawcett J.A."/>
            <person name="Sterck L."/>
            <person name="Vandepoele K."/>
            <person name="Grando S.M."/>
            <person name="Toppo S."/>
            <person name="Moser C."/>
            <person name="Lanchbury J."/>
            <person name="Bogden R."/>
            <person name="Skolnick M."/>
            <person name="Sgaramella V."/>
            <person name="Bhatnagar S.K."/>
            <person name="Fontana P."/>
            <person name="Gutin A."/>
            <person name="Van de Peer Y."/>
            <person name="Salamini F."/>
            <person name="Viola R."/>
        </authorList>
    </citation>
    <scope>NUCLEOTIDE SEQUENCE</scope>
</reference>
<dbReference type="EMBL" id="AM437715">
    <property type="protein sequence ID" value="CAN76116.1"/>
    <property type="molecule type" value="Genomic_DNA"/>
</dbReference>
<gene>
    <name evidence="1" type="ORF">VITISV_015360</name>
</gene>
<organism evidence="1">
    <name type="scientific">Vitis vinifera</name>
    <name type="common">Grape</name>
    <dbReference type="NCBI Taxonomy" id="29760"/>
    <lineage>
        <taxon>Eukaryota</taxon>
        <taxon>Viridiplantae</taxon>
        <taxon>Streptophyta</taxon>
        <taxon>Embryophyta</taxon>
        <taxon>Tracheophyta</taxon>
        <taxon>Spermatophyta</taxon>
        <taxon>Magnoliopsida</taxon>
        <taxon>eudicotyledons</taxon>
        <taxon>Gunneridae</taxon>
        <taxon>Pentapetalae</taxon>
        <taxon>rosids</taxon>
        <taxon>Vitales</taxon>
        <taxon>Vitaceae</taxon>
        <taxon>Viteae</taxon>
        <taxon>Vitis</taxon>
    </lineage>
</organism>